<dbReference type="HOGENOM" id="CLU_2888338_0_0_1"/>
<dbReference type="Pfam" id="PF23055">
    <property type="entry name" value="DUF7041"/>
    <property type="match status" value="1"/>
</dbReference>
<dbReference type="PANTHER" id="PTHR33327">
    <property type="entry name" value="ENDONUCLEASE"/>
    <property type="match status" value="1"/>
</dbReference>
<organism evidence="2 3">
    <name type="scientific">Megaselia scalaris</name>
    <name type="common">Humpbacked fly</name>
    <name type="synonym">Phora scalaris</name>
    <dbReference type="NCBI Taxonomy" id="36166"/>
    <lineage>
        <taxon>Eukaryota</taxon>
        <taxon>Metazoa</taxon>
        <taxon>Ecdysozoa</taxon>
        <taxon>Arthropoda</taxon>
        <taxon>Hexapoda</taxon>
        <taxon>Insecta</taxon>
        <taxon>Pterygota</taxon>
        <taxon>Neoptera</taxon>
        <taxon>Endopterygota</taxon>
        <taxon>Diptera</taxon>
        <taxon>Brachycera</taxon>
        <taxon>Muscomorpha</taxon>
        <taxon>Platypezoidea</taxon>
        <taxon>Phoridae</taxon>
        <taxon>Megaseliini</taxon>
        <taxon>Megaselia</taxon>
    </lineage>
</organism>
<dbReference type="Proteomes" id="UP000015102">
    <property type="component" value="Unassembled WGS sequence"/>
</dbReference>
<dbReference type="EMBL" id="CAQQ02150109">
    <property type="status" value="NOT_ANNOTATED_CDS"/>
    <property type="molecule type" value="Genomic_DNA"/>
</dbReference>
<dbReference type="PANTHER" id="PTHR33327:SF3">
    <property type="entry name" value="RNA-DIRECTED DNA POLYMERASE"/>
    <property type="match status" value="1"/>
</dbReference>
<proteinExistence type="predicted"/>
<sequence>MNAAANIQKTPPFWKECFKLWLIKVGSIFSIAGITRDGTKYNYIVGSLDSSILQFISDKLKRN</sequence>
<dbReference type="InterPro" id="IPR055469">
    <property type="entry name" value="DUF7041"/>
</dbReference>
<dbReference type="AlphaFoldDB" id="T1H410"/>
<protein>
    <recommendedName>
        <fullName evidence="1">DUF7041 domain-containing protein</fullName>
    </recommendedName>
</protein>
<keyword evidence="3" id="KW-1185">Reference proteome</keyword>
<reference evidence="2" key="2">
    <citation type="submission" date="2015-06" db="UniProtKB">
        <authorList>
            <consortium name="EnsemblMetazoa"/>
        </authorList>
    </citation>
    <scope>IDENTIFICATION</scope>
</reference>
<evidence type="ECO:0000259" key="1">
    <source>
        <dbReference type="Pfam" id="PF23055"/>
    </source>
</evidence>
<name>T1H410_MEGSC</name>
<reference evidence="3" key="1">
    <citation type="submission" date="2013-02" db="EMBL/GenBank/DDBJ databases">
        <authorList>
            <person name="Hughes D."/>
        </authorList>
    </citation>
    <scope>NUCLEOTIDE SEQUENCE</scope>
    <source>
        <strain>Durham</strain>
        <strain evidence="3">NC isolate 2 -- Noor lab</strain>
    </source>
</reference>
<accession>T1H410</accession>
<evidence type="ECO:0000313" key="3">
    <source>
        <dbReference type="Proteomes" id="UP000015102"/>
    </source>
</evidence>
<dbReference type="EnsemblMetazoa" id="MESCA011008-RA">
    <property type="protein sequence ID" value="MESCA011008-PA"/>
    <property type="gene ID" value="MESCA011008"/>
</dbReference>
<feature type="domain" description="DUF7041" evidence="1">
    <location>
        <begin position="11"/>
        <end position="59"/>
    </location>
</feature>
<evidence type="ECO:0000313" key="2">
    <source>
        <dbReference type="EnsemblMetazoa" id="MESCA011008-PA"/>
    </source>
</evidence>